<keyword evidence="1" id="KW-0479">Metal-binding</keyword>
<feature type="region of interest" description="Disordered" evidence="3">
    <location>
        <begin position="374"/>
        <end position="418"/>
    </location>
</feature>
<dbReference type="GO" id="GO:0016787">
    <property type="term" value="F:hydrolase activity"/>
    <property type="evidence" value="ECO:0007669"/>
    <property type="project" value="UniProtKB-KW"/>
</dbReference>
<accession>A0A2N9EM26</accession>
<protein>
    <recommendedName>
        <fullName evidence="4">Integrase catalytic domain-containing protein</fullName>
    </recommendedName>
</protein>
<dbReference type="InterPro" id="IPR025724">
    <property type="entry name" value="GAG-pre-integrase_dom"/>
</dbReference>
<proteinExistence type="predicted"/>
<evidence type="ECO:0000256" key="3">
    <source>
        <dbReference type="SAM" id="MobiDB-lite"/>
    </source>
</evidence>
<dbReference type="Pfam" id="PF07727">
    <property type="entry name" value="RVT_2"/>
    <property type="match status" value="1"/>
</dbReference>
<organism evidence="5">
    <name type="scientific">Fagus sylvatica</name>
    <name type="common">Beechnut</name>
    <dbReference type="NCBI Taxonomy" id="28930"/>
    <lineage>
        <taxon>Eukaryota</taxon>
        <taxon>Viridiplantae</taxon>
        <taxon>Streptophyta</taxon>
        <taxon>Embryophyta</taxon>
        <taxon>Tracheophyta</taxon>
        <taxon>Spermatophyta</taxon>
        <taxon>Magnoliopsida</taxon>
        <taxon>eudicotyledons</taxon>
        <taxon>Gunneridae</taxon>
        <taxon>Pentapetalae</taxon>
        <taxon>rosids</taxon>
        <taxon>fabids</taxon>
        <taxon>Fagales</taxon>
        <taxon>Fagaceae</taxon>
        <taxon>Fagus</taxon>
    </lineage>
</organism>
<dbReference type="Pfam" id="PF00665">
    <property type="entry name" value="rve"/>
    <property type="match status" value="1"/>
</dbReference>
<dbReference type="EMBL" id="OIVN01000169">
    <property type="protein sequence ID" value="SPC75609.1"/>
    <property type="molecule type" value="Genomic_DNA"/>
</dbReference>
<sequence>MVSKTVVADLNRGEKLDGKNYDIWHCKIQYLLDELEVLATLINSLEEPEQGNSAQNRKDLEAYQSWRKKDRCARFTMLSSMHNDLIGEFESYDDHLFHLDIDCSAYDSSFALLTQNDYDEMNWHARLGHIGQDRMTRLARDGLLGPLAKVNLPTCEHCLAGKSTRKPFGKDIRATVPLKLIHYDVCGPMNVRERHGASYFITFIDDFTRYGHVYLVSHKSEALDCFKRFMNLVENQMERTVKTLRTDHGREYLSEQFRELCENKGIRRQLTILGTPQQNGVAERRNRTLLDMVRSMMAQANLPISFWGDALMAATYILNRVPSKSVPSTPYELWSDGGVIEIVSRDVEFMENDFPSRGDVGQNLELYEMVESWDDTPATNPGDSGREITPSGSDPQPQEDDSQSPQLRRKPRSYDEAMSSPACNEWMIAMKDEMESIRTNQVWERVDLPPGRKEGVDYEETFSPVVRFASICLILAMVASLDLEFHQMDVKTAFLNGELDEEIFMDQPIGFIVKGQERKVCRLNRSLYGLKQSSRQWYKRFHQEVISKGFLMIEEDHCIYVKRSEGSFIILSLYVDDILLAGNNKEFIKTIKEWLSLTFKMNDMGEANFVLGVKILRDRSRKLLGLSQETYIRKVLEWFHMQDCKPIDTLVGKGDSLSSEMCPKTQAEMENMARVPYANAIGNLMYAMLCTRTDICFAVRLVSRFQSNSGPTHWKAVKRILQYLRGTADYMLCYQGKDLHLRGYSDADWAGDLDERKSTSGYAFLLGGRAITWCSKKQSCVALSTMESKYPGEAGCELSQTLKESGLMKNSSQVLGVTGLRSMRWKYQDAFMTYAPLRMEEKSTATCDHTICARNDHQIGRGYTMLVLMELGYSVPTLQVGLVNRTDHFLLIWSVDVGEVLDFMTSSLNRHKHKARGKRAGSLIPLQRAPRRGRAAAQSQGARINLVSKPDMDDNRMERMEAELANLTSRQQAMFQQMEYQGHFERLLSLVGRFPPSQQVGCFISGLKEHLRVDVQALKPTSLSATVGLACLYEAKCHSQQRLLPLGENEESLLLSLSTVSWPDEYEEDSLEDKG</sequence>
<gene>
    <name evidence="5" type="ORF">FSB_LOCUS3491</name>
</gene>
<dbReference type="GO" id="GO:0046872">
    <property type="term" value="F:metal ion binding"/>
    <property type="evidence" value="ECO:0007669"/>
    <property type="project" value="UniProtKB-KW"/>
</dbReference>
<dbReference type="InterPro" id="IPR039537">
    <property type="entry name" value="Retrotran_Ty1/copia-like"/>
</dbReference>
<dbReference type="GO" id="GO:0003676">
    <property type="term" value="F:nucleic acid binding"/>
    <property type="evidence" value="ECO:0007669"/>
    <property type="project" value="InterPro"/>
</dbReference>
<dbReference type="InterPro" id="IPR013103">
    <property type="entry name" value="RVT_2"/>
</dbReference>
<dbReference type="AlphaFoldDB" id="A0A2N9EM26"/>
<dbReference type="PANTHER" id="PTHR42648:SF27">
    <property type="entry name" value="RNA-DIRECTED DNA POLYMERASE"/>
    <property type="match status" value="1"/>
</dbReference>
<evidence type="ECO:0000256" key="1">
    <source>
        <dbReference type="ARBA" id="ARBA00022723"/>
    </source>
</evidence>
<dbReference type="Pfam" id="PF13976">
    <property type="entry name" value="gag_pre-integrs"/>
    <property type="match status" value="1"/>
</dbReference>
<feature type="domain" description="Integrase catalytic" evidence="4">
    <location>
        <begin position="173"/>
        <end position="338"/>
    </location>
</feature>
<keyword evidence="2" id="KW-0378">Hydrolase</keyword>
<dbReference type="GO" id="GO:0015074">
    <property type="term" value="P:DNA integration"/>
    <property type="evidence" value="ECO:0007669"/>
    <property type="project" value="InterPro"/>
</dbReference>
<evidence type="ECO:0000256" key="2">
    <source>
        <dbReference type="ARBA" id="ARBA00022801"/>
    </source>
</evidence>
<dbReference type="Gene3D" id="3.30.420.10">
    <property type="entry name" value="Ribonuclease H-like superfamily/Ribonuclease H"/>
    <property type="match status" value="1"/>
</dbReference>
<reference evidence="5" key="1">
    <citation type="submission" date="2018-02" db="EMBL/GenBank/DDBJ databases">
        <authorList>
            <person name="Cohen D.B."/>
            <person name="Kent A.D."/>
        </authorList>
    </citation>
    <scope>NUCLEOTIDE SEQUENCE</scope>
</reference>
<evidence type="ECO:0000259" key="4">
    <source>
        <dbReference type="PROSITE" id="PS50994"/>
    </source>
</evidence>
<dbReference type="InterPro" id="IPR036397">
    <property type="entry name" value="RNaseH_sf"/>
</dbReference>
<dbReference type="CDD" id="cd09272">
    <property type="entry name" value="RNase_HI_RT_Ty1"/>
    <property type="match status" value="1"/>
</dbReference>
<name>A0A2N9EM26_FAGSY</name>
<dbReference type="PROSITE" id="PS50994">
    <property type="entry name" value="INTEGRASE"/>
    <property type="match status" value="1"/>
</dbReference>
<dbReference type="SUPFAM" id="SSF56672">
    <property type="entry name" value="DNA/RNA polymerases"/>
    <property type="match status" value="1"/>
</dbReference>
<dbReference type="SUPFAM" id="SSF53098">
    <property type="entry name" value="Ribonuclease H-like"/>
    <property type="match status" value="1"/>
</dbReference>
<dbReference type="InterPro" id="IPR043502">
    <property type="entry name" value="DNA/RNA_pol_sf"/>
</dbReference>
<dbReference type="InterPro" id="IPR012337">
    <property type="entry name" value="RNaseH-like_sf"/>
</dbReference>
<dbReference type="PANTHER" id="PTHR42648">
    <property type="entry name" value="TRANSPOSASE, PUTATIVE-RELATED"/>
    <property type="match status" value="1"/>
</dbReference>
<dbReference type="InterPro" id="IPR001584">
    <property type="entry name" value="Integrase_cat-core"/>
</dbReference>
<evidence type="ECO:0000313" key="5">
    <source>
        <dbReference type="EMBL" id="SPC75609.1"/>
    </source>
</evidence>